<proteinExistence type="predicted"/>
<keyword evidence="3" id="KW-1185">Reference proteome</keyword>
<name>A0A327Z2C3_9ACTN</name>
<organism evidence="2 3">
    <name type="scientific">Actinoplanes lutulentus</name>
    <dbReference type="NCBI Taxonomy" id="1287878"/>
    <lineage>
        <taxon>Bacteria</taxon>
        <taxon>Bacillati</taxon>
        <taxon>Actinomycetota</taxon>
        <taxon>Actinomycetes</taxon>
        <taxon>Micromonosporales</taxon>
        <taxon>Micromonosporaceae</taxon>
        <taxon>Actinoplanes</taxon>
    </lineage>
</organism>
<protein>
    <submittedName>
        <fullName evidence="2">4-carboxymuconolactone decarboxylase</fullName>
    </submittedName>
</protein>
<gene>
    <name evidence="2" type="ORF">B0I29_11991</name>
</gene>
<feature type="domain" description="Carboxymuconolactone decarboxylase-like" evidence="1">
    <location>
        <begin position="41"/>
        <end position="121"/>
    </location>
</feature>
<evidence type="ECO:0000313" key="2">
    <source>
        <dbReference type="EMBL" id="RAK28754.1"/>
    </source>
</evidence>
<dbReference type="AlphaFoldDB" id="A0A327Z2C3"/>
<evidence type="ECO:0000259" key="1">
    <source>
        <dbReference type="Pfam" id="PF02627"/>
    </source>
</evidence>
<dbReference type="InterPro" id="IPR052512">
    <property type="entry name" value="4CMD/NDH-1_regulator"/>
</dbReference>
<dbReference type="Proteomes" id="UP000249341">
    <property type="component" value="Unassembled WGS sequence"/>
</dbReference>
<dbReference type="GO" id="GO:0051920">
    <property type="term" value="F:peroxiredoxin activity"/>
    <property type="evidence" value="ECO:0007669"/>
    <property type="project" value="InterPro"/>
</dbReference>
<dbReference type="Pfam" id="PF02627">
    <property type="entry name" value="CMD"/>
    <property type="match status" value="1"/>
</dbReference>
<dbReference type="InterPro" id="IPR029032">
    <property type="entry name" value="AhpD-like"/>
</dbReference>
<sequence>MSDSIAPTSENVGRRILGELMGEDYLVKKDQARNDFNAVLQDYSEEVCFGRIWARDGLDRKQRSIINIAMLTALNRPAQLAHHVEGALTNGCTVTEIQEILLQAAVYCGLPAAGEAFRVAEGVLREQGHLD</sequence>
<dbReference type="RefSeq" id="WP_245972959.1">
    <property type="nucleotide sequence ID" value="NZ_JACHWI010000006.1"/>
</dbReference>
<accession>A0A327Z2C3</accession>
<comment type="caution">
    <text evidence="2">The sequence shown here is derived from an EMBL/GenBank/DDBJ whole genome shotgun (WGS) entry which is preliminary data.</text>
</comment>
<dbReference type="PANTHER" id="PTHR33570:SF2">
    <property type="entry name" value="CARBOXYMUCONOLACTONE DECARBOXYLASE-LIKE DOMAIN-CONTAINING PROTEIN"/>
    <property type="match status" value="1"/>
</dbReference>
<dbReference type="PANTHER" id="PTHR33570">
    <property type="entry name" value="4-CARBOXYMUCONOLACTONE DECARBOXYLASE FAMILY PROTEIN"/>
    <property type="match status" value="1"/>
</dbReference>
<evidence type="ECO:0000313" key="3">
    <source>
        <dbReference type="Proteomes" id="UP000249341"/>
    </source>
</evidence>
<dbReference type="SUPFAM" id="SSF69118">
    <property type="entry name" value="AhpD-like"/>
    <property type="match status" value="1"/>
</dbReference>
<reference evidence="2 3" key="1">
    <citation type="submission" date="2018-06" db="EMBL/GenBank/DDBJ databases">
        <title>Genomic Encyclopedia of Type Strains, Phase III (KMG-III): the genomes of soil and plant-associated and newly described type strains.</title>
        <authorList>
            <person name="Whitman W."/>
        </authorList>
    </citation>
    <scope>NUCLEOTIDE SEQUENCE [LARGE SCALE GENOMIC DNA]</scope>
    <source>
        <strain evidence="2 3">CGMCC 4.7090</strain>
    </source>
</reference>
<dbReference type="InterPro" id="IPR003779">
    <property type="entry name" value="CMD-like"/>
</dbReference>
<dbReference type="Gene3D" id="1.20.1290.10">
    <property type="entry name" value="AhpD-like"/>
    <property type="match status" value="1"/>
</dbReference>
<dbReference type="EMBL" id="QLMJ01000019">
    <property type="protein sequence ID" value="RAK28754.1"/>
    <property type="molecule type" value="Genomic_DNA"/>
</dbReference>